<dbReference type="EMBL" id="KV875095">
    <property type="protein sequence ID" value="OIW32531.1"/>
    <property type="molecule type" value="Genomic_DNA"/>
</dbReference>
<dbReference type="AlphaFoldDB" id="A0A1J7IZE1"/>
<organism evidence="2 3">
    <name type="scientific">Coniochaeta ligniaria NRRL 30616</name>
    <dbReference type="NCBI Taxonomy" id="1408157"/>
    <lineage>
        <taxon>Eukaryota</taxon>
        <taxon>Fungi</taxon>
        <taxon>Dikarya</taxon>
        <taxon>Ascomycota</taxon>
        <taxon>Pezizomycotina</taxon>
        <taxon>Sordariomycetes</taxon>
        <taxon>Sordariomycetidae</taxon>
        <taxon>Coniochaetales</taxon>
        <taxon>Coniochaetaceae</taxon>
        <taxon>Coniochaeta</taxon>
    </lineage>
</organism>
<name>A0A1J7IZE1_9PEZI</name>
<keyword evidence="3" id="KW-1185">Reference proteome</keyword>
<evidence type="ECO:0000313" key="3">
    <source>
        <dbReference type="Proteomes" id="UP000182658"/>
    </source>
</evidence>
<dbReference type="Proteomes" id="UP000182658">
    <property type="component" value="Unassembled WGS sequence"/>
</dbReference>
<feature type="transmembrane region" description="Helical" evidence="1">
    <location>
        <begin position="31"/>
        <end position="50"/>
    </location>
</feature>
<protein>
    <submittedName>
        <fullName evidence="2">Uncharacterized protein</fullName>
    </submittedName>
</protein>
<proteinExistence type="predicted"/>
<keyword evidence="1" id="KW-0812">Transmembrane</keyword>
<keyword evidence="1" id="KW-1133">Transmembrane helix</keyword>
<evidence type="ECO:0000256" key="1">
    <source>
        <dbReference type="SAM" id="Phobius"/>
    </source>
</evidence>
<evidence type="ECO:0000313" key="2">
    <source>
        <dbReference type="EMBL" id="OIW32531.1"/>
    </source>
</evidence>
<gene>
    <name evidence="2" type="ORF">CONLIGDRAFT_273833</name>
</gene>
<accession>A0A1J7IZE1</accession>
<dbReference type="InParanoid" id="A0A1J7IZE1"/>
<sequence>MGRPCQHRPAPLIRIGSSSTYPDKTAVTAKHVGVAYFPMSMFILLCWLRGARVSRFRAQRVANPLDPLIDKGLGGAAVVEGTNVFWCPSVGCG</sequence>
<reference evidence="2 3" key="1">
    <citation type="submission" date="2016-10" db="EMBL/GenBank/DDBJ databases">
        <title>Draft genome sequence of Coniochaeta ligniaria NRRL30616, a lignocellulolytic fungus for bioabatement of inhibitors in plant biomass hydrolysates.</title>
        <authorList>
            <consortium name="DOE Joint Genome Institute"/>
            <person name="Jimenez D.J."/>
            <person name="Hector R.E."/>
            <person name="Riley R."/>
            <person name="Sun H."/>
            <person name="Grigoriev I.V."/>
            <person name="Van Elsas J.D."/>
            <person name="Nichols N.N."/>
        </authorList>
    </citation>
    <scope>NUCLEOTIDE SEQUENCE [LARGE SCALE GENOMIC DNA]</scope>
    <source>
        <strain evidence="2 3">NRRL 30616</strain>
    </source>
</reference>
<keyword evidence="1" id="KW-0472">Membrane</keyword>